<accession>A0ABQ8L0C6</accession>
<gene>
    <name evidence="2" type="ORF">H4Q32_024877</name>
</gene>
<reference evidence="2 3" key="1">
    <citation type="submission" date="2022-01" db="EMBL/GenBank/DDBJ databases">
        <title>A high-quality chromosome-level genome assembly of rohu carp, Labeo rohita.</title>
        <authorList>
            <person name="Arick M.A. II"/>
            <person name="Hsu C.-Y."/>
            <person name="Magbanua Z."/>
            <person name="Pechanova O."/>
            <person name="Grover C."/>
            <person name="Miller E."/>
            <person name="Thrash A."/>
            <person name="Ezzel L."/>
            <person name="Alam S."/>
            <person name="Benzie J."/>
            <person name="Hamilton M."/>
            <person name="Karsi A."/>
            <person name="Lawrence M.L."/>
            <person name="Peterson D.G."/>
        </authorList>
    </citation>
    <scope>NUCLEOTIDE SEQUENCE [LARGE SCALE GENOMIC DNA]</scope>
    <source>
        <strain evidence="3">BAU-BD-2019</strain>
        <tissue evidence="2">Blood</tissue>
    </source>
</reference>
<feature type="compositionally biased region" description="Low complexity" evidence="1">
    <location>
        <begin position="234"/>
        <end position="249"/>
    </location>
</feature>
<feature type="region of interest" description="Disordered" evidence="1">
    <location>
        <begin position="93"/>
        <end position="294"/>
    </location>
</feature>
<keyword evidence="3" id="KW-1185">Reference proteome</keyword>
<protein>
    <submittedName>
        <fullName evidence="2">Protein U94</fullName>
    </submittedName>
</protein>
<feature type="compositionally biased region" description="Basic and acidic residues" evidence="1">
    <location>
        <begin position="184"/>
        <end position="196"/>
    </location>
</feature>
<dbReference type="Proteomes" id="UP000830375">
    <property type="component" value="Unassembled WGS sequence"/>
</dbReference>
<evidence type="ECO:0000313" key="3">
    <source>
        <dbReference type="Proteomes" id="UP000830375"/>
    </source>
</evidence>
<feature type="compositionally biased region" description="Polar residues" evidence="1">
    <location>
        <begin position="134"/>
        <end position="146"/>
    </location>
</feature>
<proteinExistence type="predicted"/>
<organism evidence="2 3">
    <name type="scientific">Labeo rohita</name>
    <name type="common">Indian major carp</name>
    <name type="synonym">Cyprinus rohita</name>
    <dbReference type="NCBI Taxonomy" id="84645"/>
    <lineage>
        <taxon>Eukaryota</taxon>
        <taxon>Metazoa</taxon>
        <taxon>Chordata</taxon>
        <taxon>Craniata</taxon>
        <taxon>Vertebrata</taxon>
        <taxon>Euteleostomi</taxon>
        <taxon>Actinopterygii</taxon>
        <taxon>Neopterygii</taxon>
        <taxon>Teleostei</taxon>
        <taxon>Ostariophysi</taxon>
        <taxon>Cypriniformes</taxon>
        <taxon>Cyprinidae</taxon>
        <taxon>Labeoninae</taxon>
        <taxon>Labeonini</taxon>
        <taxon>Labeo</taxon>
    </lineage>
</organism>
<name>A0ABQ8L0C6_LABRO</name>
<evidence type="ECO:0000256" key="1">
    <source>
        <dbReference type="SAM" id="MobiDB-lite"/>
    </source>
</evidence>
<sequence length="307" mass="34713">MSIWMGQNVSHDKFVNIKCLLQMKVKERDCCIRVDKKLVLVQNIAEDKGVVYIVANKYKQMTTMKLDENSLKVLITLTVEVKEGIHQIVRQHKTPALNPVEQNRPKLHPRSHSTPDCHYDDMEGTLEGTLKYSLPNSPKISKQHNTPALDPGKQNSPKLHPKCHSTPQLHPRDHSTAHFHRKDHNAADLHPKDHNSQKLHPSQHYSTNKLTSSRHIITKSCTSRHVSPEIRPLSHASSEIHTSSNSSTEVGRPRHTSSEILRLSHASTEICRPSHAAPSVVPSKHTEPHQNREQTSICTLLLDEDAL</sequence>
<dbReference type="EMBL" id="JACTAM010002716">
    <property type="protein sequence ID" value="KAI2643860.1"/>
    <property type="molecule type" value="Genomic_DNA"/>
</dbReference>
<evidence type="ECO:0000313" key="2">
    <source>
        <dbReference type="EMBL" id="KAI2643860.1"/>
    </source>
</evidence>
<comment type="caution">
    <text evidence="2">The sequence shown here is derived from an EMBL/GenBank/DDBJ whole genome shotgun (WGS) entry which is preliminary data.</text>
</comment>
<feature type="compositionally biased region" description="Polar residues" evidence="1">
    <location>
        <begin position="198"/>
        <end position="225"/>
    </location>
</feature>